<feature type="binding site" evidence="16">
    <location>
        <position position="820"/>
    </location>
    <ligand>
        <name>Mn(2+)</name>
        <dbReference type="ChEBI" id="CHEBI:29035"/>
        <label>3</label>
    </ligand>
</feature>
<dbReference type="FunFam" id="3.40.50.20:FF:000001">
    <property type="entry name" value="Carbamoyl-phosphate synthase large chain"/>
    <property type="match status" value="2"/>
</dbReference>
<keyword evidence="9 16" id="KW-0547">Nucleotide-binding</keyword>
<evidence type="ECO:0000259" key="18">
    <source>
        <dbReference type="PROSITE" id="PS51855"/>
    </source>
</evidence>
<dbReference type="InterPro" id="IPR011607">
    <property type="entry name" value="MGS-like_dom"/>
</dbReference>
<dbReference type="InterPro" id="IPR058047">
    <property type="entry name" value="CPSase_preATP-grasp"/>
</dbReference>
<dbReference type="GO" id="GO:0004088">
    <property type="term" value="F:carbamoyl-phosphate synthase (glutamine-hydrolyzing) activity"/>
    <property type="evidence" value="ECO:0007669"/>
    <property type="project" value="UniProtKB-UniRule"/>
</dbReference>
<comment type="domain">
    <text evidence="16">The large subunit is composed of 2 ATP-grasp domains that are involved in binding the 2 ATP molecules needed for carbamoyl phosphate synthesis. The N-terminal ATP-grasp domain (referred to as the carboxyphosphate synthetic component) catalyzes the ATP-dependent phosphorylation of hydrogencarbonate to carboxyphosphate and the subsequent nucleophilic attack by ammonia to form a carbamate intermediate. The C-terminal ATP-grasp domain (referred to as the carbamoyl phosphate synthetic component) then catalyzes the phosphorylation of carbamate with the second ATP to form the end product carbamoyl phosphate. The reactive and unstable enzyme intermediates are sequentially channeled from one active site to the next through the interior of the protein over a distance of at least 96 A.</text>
</comment>
<feature type="region of interest" description="Carbamoyl phosphate synthetic domain" evidence="16">
    <location>
        <begin position="547"/>
        <end position="929"/>
    </location>
</feature>
<comment type="subunit">
    <text evidence="16">Composed of two chains; the small (or glutamine) chain promotes the hydrolysis of glutamine to ammonia, which is used by the large (or ammonia) chain to synthesize carbamoyl phosphate. Tetramer of heterodimers (alpha,beta)4.</text>
</comment>
<feature type="binding site" evidence="16">
    <location>
        <position position="832"/>
    </location>
    <ligand>
        <name>Mn(2+)</name>
        <dbReference type="ChEBI" id="CHEBI:29035"/>
        <label>4</label>
    </ligand>
</feature>
<evidence type="ECO:0000256" key="16">
    <source>
        <dbReference type="HAMAP-Rule" id="MF_01210"/>
    </source>
</evidence>
<feature type="region of interest" description="Carboxyphosphate synthetic domain" evidence="16">
    <location>
        <begin position="1"/>
        <end position="401"/>
    </location>
</feature>
<feature type="binding site" evidence="16">
    <location>
        <position position="298"/>
    </location>
    <ligand>
        <name>Mg(2+)</name>
        <dbReference type="ChEBI" id="CHEBI:18420"/>
        <label>2</label>
    </ligand>
</feature>
<evidence type="ECO:0000256" key="9">
    <source>
        <dbReference type="ARBA" id="ARBA00022741"/>
    </source>
</evidence>
<feature type="binding site" evidence="16">
    <location>
        <position position="208"/>
    </location>
    <ligand>
        <name>ATP</name>
        <dbReference type="ChEBI" id="CHEBI:30616"/>
        <label>1</label>
    </ligand>
</feature>
<feature type="binding site" evidence="16">
    <location>
        <position position="298"/>
    </location>
    <ligand>
        <name>ATP</name>
        <dbReference type="ChEBI" id="CHEBI:30616"/>
        <label>1</label>
    </ligand>
</feature>
<comment type="pathway">
    <text evidence="2 16">Amino-acid biosynthesis; L-arginine biosynthesis; carbamoyl phosphate from bicarbonate: step 1/1.</text>
</comment>
<feature type="binding site" evidence="16">
    <location>
        <position position="241"/>
    </location>
    <ligand>
        <name>ATP</name>
        <dbReference type="ChEBI" id="CHEBI:30616"/>
        <label>1</label>
    </ligand>
</feature>
<comment type="similarity">
    <text evidence="3 16">Belongs to the CarB family.</text>
</comment>
<feature type="binding site" evidence="16">
    <location>
        <position position="778"/>
    </location>
    <ligand>
        <name>ATP</name>
        <dbReference type="ChEBI" id="CHEBI:30616"/>
        <label>2</label>
    </ligand>
</feature>
<feature type="binding site" evidence="16">
    <location>
        <position position="777"/>
    </location>
    <ligand>
        <name>ATP</name>
        <dbReference type="ChEBI" id="CHEBI:30616"/>
        <label>2</label>
    </ligand>
</feature>
<dbReference type="GO" id="GO:0006526">
    <property type="term" value="P:L-arginine biosynthetic process"/>
    <property type="evidence" value="ECO:0007669"/>
    <property type="project" value="UniProtKB-UniRule"/>
</dbReference>
<keyword evidence="13" id="KW-0464">Manganese</keyword>
<dbReference type="SMART" id="SM01209">
    <property type="entry name" value="GARS_A"/>
    <property type="match status" value="1"/>
</dbReference>
<gene>
    <name evidence="16 19" type="primary">carB</name>
    <name evidence="19" type="ORF">H9861_06695</name>
</gene>
<feature type="binding site" evidence="16">
    <location>
        <position position="832"/>
    </location>
    <ligand>
        <name>Mg(2+)</name>
        <dbReference type="ChEBI" id="CHEBI:18420"/>
        <label>3</label>
    </ligand>
</feature>
<comment type="pathway">
    <text evidence="16">Pyrimidine metabolism; UMP biosynthesis via de novo pathway; (S)-dihydroorotate from bicarbonate: step 1/3.</text>
</comment>
<dbReference type="EC" id="6.3.5.5" evidence="16"/>
<dbReference type="InterPro" id="IPR005479">
    <property type="entry name" value="CPAse_ATP-bd"/>
</dbReference>
<comment type="caution">
    <text evidence="16">Lacks conserved residue(s) required for the propagation of feature annotation.</text>
</comment>
<dbReference type="InterPro" id="IPR011761">
    <property type="entry name" value="ATP-grasp"/>
</dbReference>
<feature type="binding site" evidence="16">
    <location>
        <position position="834"/>
    </location>
    <ligand>
        <name>Mg(2+)</name>
        <dbReference type="ChEBI" id="CHEBI:18420"/>
        <label>4</label>
    </ligand>
</feature>
<feature type="binding site" evidence="16">
    <location>
        <position position="298"/>
    </location>
    <ligand>
        <name>Mn(2+)</name>
        <dbReference type="ChEBI" id="CHEBI:29035"/>
        <label>2</label>
    </ligand>
</feature>
<feature type="binding site" evidence="16">
    <location>
        <position position="832"/>
    </location>
    <ligand>
        <name>Mn(2+)</name>
        <dbReference type="ChEBI" id="CHEBI:29035"/>
        <label>3</label>
    </ligand>
</feature>
<evidence type="ECO:0000313" key="19">
    <source>
        <dbReference type="EMBL" id="HIX02427.1"/>
    </source>
</evidence>
<feature type="binding site" evidence="16">
    <location>
        <position position="242"/>
    </location>
    <ligand>
        <name>ATP</name>
        <dbReference type="ChEBI" id="CHEBI:30616"/>
        <label>1</label>
    </ligand>
</feature>
<comment type="cofactor">
    <cofactor evidence="16">
        <name>Mg(2+)</name>
        <dbReference type="ChEBI" id="CHEBI:18420"/>
    </cofactor>
    <cofactor evidence="16">
        <name>Mn(2+)</name>
        <dbReference type="ChEBI" id="CHEBI:29035"/>
    </cofactor>
    <text evidence="16">Binds 4 Mg(2+) or Mn(2+) ions per subunit.</text>
</comment>
<feature type="binding site" evidence="16">
    <location>
        <position position="707"/>
    </location>
    <ligand>
        <name>ATP</name>
        <dbReference type="ChEBI" id="CHEBI:30616"/>
        <label>2</label>
    </ligand>
</feature>
<dbReference type="InterPro" id="IPR006275">
    <property type="entry name" value="CPSase_lsu"/>
</dbReference>
<comment type="caution">
    <text evidence="19">The sequence shown here is derived from an EMBL/GenBank/DDBJ whole genome shotgun (WGS) entry which is preliminary data.</text>
</comment>
<dbReference type="PANTHER" id="PTHR11405">
    <property type="entry name" value="CARBAMOYLTRANSFERASE FAMILY MEMBER"/>
    <property type="match status" value="1"/>
</dbReference>
<evidence type="ECO:0000256" key="7">
    <source>
        <dbReference type="ARBA" id="ARBA00022723"/>
    </source>
</evidence>
<dbReference type="FunFam" id="3.30.470.20:FF:000001">
    <property type="entry name" value="Carbamoyl-phosphate synthase large chain"/>
    <property type="match status" value="1"/>
</dbReference>
<dbReference type="PANTHER" id="PTHR11405:SF53">
    <property type="entry name" value="CARBAMOYL-PHOSPHATE SYNTHASE [AMMONIA], MITOCHONDRIAL"/>
    <property type="match status" value="1"/>
</dbReference>
<dbReference type="NCBIfam" id="NF003671">
    <property type="entry name" value="PRK05294.1"/>
    <property type="match status" value="1"/>
</dbReference>
<evidence type="ECO:0000256" key="12">
    <source>
        <dbReference type="ARBA" id="ARBA00022975"/>
    </source>
</evidence>
<dbReference type="InterPro" id="IPR013815">
    <property type="entry name" value="ATP_grasp_subdomain_1"/>
</dbReference>
<keyword evidence="6 16" id="KW-0028">Amino-acid biosynthesis</keyword>
<dbReference type="InterPro" id="IPR036914">
    <property type="entry name" value="MGS-like_dom_sf"/>
</dbReference>
<dbReference type="PRINTS" id="PR00098">
    <property type="entry name" value="CPSASE"/>
</dbReference>
<dbReference type="GO" id="GO:0006541">
    <property type="term" value="P:glutamine metabolic process"/>
    <property type="evidence" value="ECO:0007669"/>
    <property type="project" value="TreeGrafter"/>
</dbReference>
<dbReference type="NCBIfam" id="TIGR01369">
    <property type="entry name" value="CPSaseII_lrg"/>
    <property type="match status" value="1"/>
</dbReference>
<evidence type="ECO:0000256" key="13">
    <source>
        <dbReference type="ARBA" id="ARBA00023211"/>
    </source>
</evidence>
<dbReference type="GO" id="GO:0044205">
    <property type="term" value="P:'de novo' UMP biosynthetic process"/>
    <property type="evidence" value="ECO:0007669"/>
    <property type="project" value="UniProtKB-UniRule"/>
</dbReference>
<proteinExistence type="inferred from homology"/>
<dbReference type="Gene3D" id="3.30.470.20">
    <property type="entry name" value="ATP-grasp fold, B domain"/>
    <property type="match status" value="2"/>
</dbReference>
<comment type="catalytic activity">
    <reaction evidence="15 16">
        <text>hydrogencarbonate + L-glutamine + 2 ATP + H2O = carbamoyl phosphate + L-glutamate + 2 ADP + phosphate + 2 H(+)</text>
        <dbReference type="Rhea" id="RHEA:18633"/>
        <dbReference type="ChEBI" id="CHEBI:15377"/>
        <dbReference type="ChEBI" id="CHEBI:15378"/>
        <dbReference type="ChEBI" id="CHEBI:17544"/>
        <dbReference type="ChEBI" id="CHEBI:29985"/>
        <dbReference type="ChEBI" id="CHEBI:30616"/>
        <dbReference type="ChEBI" id="CHEBI:43474"/>
        <dbReference type="ChEBI" id="CHEBI:58228"/>
        <dbReference type="ChEBI" id="CHEBI:58359"/>
        <dbReference type="ChEBI" id="CHEBI:456216"/>
        <dbReference type="EC" id="6.3.5.5"/>
    </reaction>
</comment>
<keyword evidence="10 16" id="KW-0067">ATP-binding</keyword>
<dbReference type="NCBIfam" id="NF009455">
    <property type="entry name" value="PRK12815.1"/>
    <property type="match status" value="1"/>
</dbReference>
<feature type="binding site" evidence="16">
    <location>
        <position position="746"/>
    </location>
    <ligand>
        <name>ATP</name>
        <dbReference type="ChEBI" id="CHEBI:30616"/>
        <label>2</label>
    </ligand>
</feature>
<dbReference type="SUPFAM" id="SSF52440">
    <property type="entry name" value="PreATP-grasp domain"/>
    <property type="match status" value="2"/>
</dbReference>
<dbReference type="GO" id="GO:0046872">
    <property type="term" value="F:metal ion binding"/>
    <property type="evidence" value="ECO:0007669"/>
    <property type="project" value="UniProtKB-KW"/>
</dbReference>
<evidence type="ECO:0000256" key="15">
    <source>
        <dbReference type="ARBA" id="ARBA00048816"/>
    </source>
</evidence>
<dbReference type="SUPFAM" id="SSF48108">
    <property type="entry name" value="Carbamoyl phosphate synthetase, large subunit connection domain"/>
    <property type="match status" value="1"/>
</dbReference>
<dbReference type="FunFam" id="1.10.1030.10:FF:000002">
    <property type="entry name" value="Carbamoyl-phosphate synthase large chain"/>
    <property type="match status" value="1"/>
</dbReference>
<feature type="binding site" evidence="16">
    <location>
        <position position="779"/>
    </location>
    <ligand>
        <name>ATP</name>
        <dbReference type="ChEBI" id="CHEBI:30616"/>
        <label>2</label>
    </ligand>
</feature>
<name>A0A9D2AB69_9LACO</name>
<dbReference type="FunFam" id="3.30.470.20:FF:000026">
    <property type="entry name" value="Carbamoyl-phosphate synthase large chain"/>
    <property type="match status" value="1"/>
</dbReference>
<dbReference type="InterPro" id="IPR016185">
    <property type="entry name" value="PreATP-grasp_dom_sf"/>
</dbReference>
<feature type="binding site" evidence="16">
    <location>
        <position position="748"/>
    </location>
    <ligand>
        <name>ATP</name>
        <dbReference type="ChEBI" id="CHEBI:30616"/>
        <label>2</label>
    </ligand>
</feature>
<dbReference type="Pfam" id="PF25596">
    <property type="entry name" value="CPSase_L_D1"/>
    <property type="match status" value="2"/>
</dbReference>
<keyword evidence="4 16" id="KW-0055">Arginine biosynthesis</keyword>
<feature type="binding site" evidence="16">
    <location>
        <position position="210"/>
    </location>
    <ligand>
        <name>ATP</name>
        <dbReference type="ChEBI" id="CHEBI:30616"/>
        <label>1</label>
    </ligand>
</feature>
<evidence type="ECO:0000256" key="4">
    <source>
        <dbReference type="ARBA" id="ARBA00022571"/>
    </source>
</evidence>
<feature type="region of interest" description="Allosteric domain" evidence="16">
    <location>
        <begin position="930"/>
        <end position="1048"/>
    </location>
</feature>
<reference evidence="19" key="1">
    <citation type="journal article" date="2021" name="PeerJ">
        <title>Extensive microbial diversity within the chicken gut microbiome revealed by metagenomics and culture.</title>
        <authorList>
            <person name="Gilroy R."/>
            <person name="Ravi A."/>
            <person name="Getino M."/>
            <person name="Pursley I."/>
            <person name="Horton D.L."/>
            <person name="Alikhan N.F."/>
            <person name="Baker D."/>
            <person name="Gharbi K."/>
            <person name="Hall N."/>
            <person name="Watson M."/>
            <person name="Adriaenssens E.M."/>
            <person name="Foster-Nyarko E."/>
            <person name="Jarju S."/>
            <person name="Secka A."/>
            <person name="Antonio M."/>
            <person name="Oren A."/>
            <person name="Chaudhuri R.R."/>
            <person name="La Ragione R."/>
            <person name="Hildebrand F."/>
            <person name="Pallen M.J."/>
        </authorList>
    </citation>
    <scope>NUCLEOTIDE SEQUENCE</scope>
    <source>
        <strain evidence="19">6627</strain>
    </source>
</reference>
<keyword evidence="11" id="KW-0460">Magnesium</keyword>
<feature type="binding site" evidence="16">
    <location>
        <position position="780"/>
    </location>
    <ligand>
        <name>ATP</name>
        <dbReference type="ChEBI" id="CHEBI:30616"/>
        <label>2</label>
    </ligand>
</feature>
<feature type="domain" description="ATP-grasp" evidence="17">
    <location>
        <begin position="671"/>
        <end position="861"/>
    </location>
</feature>
<dbReference type="Gene3D" id="1.10.1030.10">
    <property type="entry name" value="Carbamoyl-phosphate synthetase, large subunit oligomerisation domain"/>
    <property type="match status" value="1"/>
</dbReference>
<dbReference type="Gene3D" id="3.30.1490.20">
    <property type="entry name" value="ATP-grasp fold, A domain"/>
    <property type="match status" value="1"/>
</dbReference>
<feature type="binding site" evidence="16">
    <location>
        <position position="176"/>
    </location>
    <ligand>
        <name>ATP</name>
        <dbReference type="ChEBI" id="CHEBI:30616"/>
        <label>1</label>
    </ligand>
</feature>
<dbReference type="SMART" id="SM00851">
    <property type="entry name" value="MGS"/>
    <property type="match status" value="1"/>
</dbReference>
<keyword evidence="7" id="KW-0479">Metal-binding</keyword>
<feature type="binding site" evidence="16">
    <location>
        <position position="832"/>
    </location>
    <ligand>
        <name>Mg(2+)</name>
        <dbReference type="ChEBI" id="CHEBI:18420"/>
        <label>4</label>
    </ligand>
</feature>
<feature type="domain" description="ATP-grasp" evidence="17">
    <location>
        <begin position="133"/>
        <end position="327"/>
    </location>
</feature>
<feature type="domain" description="MGS-like" evidence="18">
    <location>
        <begin position="930"/>
        <end position="1048"/>
    </location>
</feature>
<evidence type="ECO:0000256" key="3">
    <source>
        <dbReference type="ARBA" id="ARBA00009799"/>
    </source>
</evidence>
<feature type="binding site" evidence="16">
    <location>
        <position position="832"/>
    </location>
    <ligand>
        <name>ATP</name>
        <dbReference type="ChEBI" id="CHEBI:30616"/>
        <label>2</label>
    </ligand>
</feature>
<dbReference type="EMBL" id="DXFP01000064">
    <property type="protein sequence ID" value="HIX02427.1"/>
    <property type="molecule type" value="Genomic_DNA"/>
</dbReference>
<feature type="binding site" evidence="16">
    <location>
        <position position="175"/>
    </location>
    <ligand>
        <name>ATP</name>
        <dbReference type="ChEBI" id="CHEBI:30616"/>
        <label>1</label>
    </ligand>
</feature>
<reference evidence="19" key="2">
    <citation type="submission" date="2021-04" db="EMBL/GenBank/DDBJ databases">
        <authorList>
            <person name="Gilroy R."/>
        </authorList>
    </citation>
    <scope>NUCLEOTIDE SEQUENCE</scope>
    <source>
        <strain evidence="19">6627</strain>
    </source>
</reference>
<comment type="catalytic activity">
    <reaction evidence="14 16">
        <text>hydrogencarbonate + NH4(+) + 2 ATP = carbamoyl phosphate + 2 ADP + phosphate + 2 H(+)</text>
        <dbReference type="Rhea" id="RHEA:18029"/>
        <dbReference type="ChEBI" id="CHEBI:15378"/>
        <dbReference type="ChEBI" id="CHEBI:17544"/>
        <dbReference type="ChEBI" id="CHEBI:28938"/>
        <dbReference type="ChEBI" id="CHEBI:30616"/>
        <dbReference type="ChEBI" id="CHEBI:43474"/>
        <dbReference type="ChEBI" id="CHEBI:58228"/>
        <dbReference type="ChEBI" id="CHEBI:456216"/>
        <dbReference type="EC" id="6.3.4.16"/>
    </reaction>
</comment>
<feature type="binding site" evidence="16">
    <location>
        <position position="298"/>
    </location>
    <ligand>
        <name>Mg(2+)</name>
        <dbReference type="ChEBI" id="CHEBI:18420"/>
        <label>1</label>
    </ligand>
</feature>
<dbReference type="GO" id="GO:0005524">
    <property type="term" value="F:ATP binding"/>
    <property type="evidence" value="ECO:0007669"/>
    <property type="project" value="UniProtKB-UniRule"/>
</dbReference>
<evidence type="ECO:0000256" key="6">
    <source>
        <dbReference type="ARBA" id="ARBA00022605"/>
    </source>
</evidence>
<comment type="cofactor">
    <cofactor evidence="1">
        <name>Mn(2+)</name>
        <dbReference type="ChEBI" id="CHEBI:29035"/>
    </cofactor>
</comment>
<dbReference type="SUPFAM" id="SSF56059">
    <property type="entry name" value="Glutathione synthetase ATP-binding domain-like"/>
    <property type="match status" value="2"/>
</dbReference>
<dbReference type="PROSITE" id="PS50975">
    <property type="entry name" value="ATP_GRASP"/>
    <property type="match status" value="2"/>
</dbReference>
<dbReference type="PROSITE" id="PS00866">
    <property type="entry name" value="CPSASE_1"/>
    <property type="match status" value="2"/>
</dbReference>
<evidence type="ECO:0000256" key="10">
    <source>
        <dbReference type="ARBA" id="ARBA00022840"/>
    </source>
</evidence>
<dbReference type="GO" id="GO:0005737">
    <property type="term" value="C:cytoplasm"/>
    <property type="evidence" value="ECO:0007669"/>
    <property type="project" value="TreeGrafter"/>
</dbReference>
<evidence type="ECO:0000256" key="11">
    <source>
        <dbReference type="ARBA" id="ARBA00022842"/>
    </source>
</evidence>
<sequence length="1048" mass="116261">MPRRTDIQKIMVLGSGPIIIGQAAEFDYSGTQACLALKEEGYKVILVNSNPATIMTDNEIADQVYLEPLTCESVSRIIRKEQPDALLPTLGGQIGLNLAVELDESGILDEYHIVVLGTALKSIDEAEDREKFKELMKRLNEPVPPSQTVNSVESALSYAEQVGYPVIVRPAFTMGGTGGGICKNKTELEQIVANGLDLSPATQCLIEKSIAGFKEIEFEVMRDAADNAMVVCAMENIDPVGIHTGDSIVVAPTQTLSDREYQMLRDCSLKLIRALKIEGGCNVQLALDPKSYQYYVIEVNPRVSRSSALASKATGYPIAKFAAKIAIGMTLDEIKNPVTGTTFAEFEPALDYVVTKIPRWPFDKFKDGDRHLGSQMKATGEVMALGRNLEEALQKAVRSLEINESDLISDYCKHVSDEEIEKQLVQPQDNRLFYIAEAFRRNYTLEDVHELTQIDCYFLDIIKHIIEIEKQLEENVGDAQLLKIAKRYGFSDQTIGKLWHQSTNEIRSLRQTEKILPVYKMVDTCAAEFESATPYFYSTYDEENESQKSKKKSILVIGSGPIRIGQGVEFDYATVHCVKAIQKAGYEAIVMNSNPETVSTDFSVSNKLYFEPLALEDVLNVVDLEQPEGVILQFGGQTAINLAAGLQKNGVRILGTQVEDMNRAEDRKLFNEVIQKLNLNQAQGITVNSKNDVRKAAHRLGYPVLVRPSYVLGGQAMKIIYSDSELDNYLKNHLPQQEDHPILIDKYLQGKECEIDAICDGKNILIPGIMEHIEEAGIHSGDSMAVYPPQTLSTEIQKKIVDAAQKLALELHFVGIMNIQFIIHQNQVYVLEVNPRASRTVPFLSKITGINMTQVATNAILGKSIIAQGFKPGLQSEKTSIHVKAPVFSFNKLASVDSFLTPEMKSTGEVMGSDRTYAKALSKAFVAAGVDLPSTGKVVLIAKHDLETLKIAQCFTNLGFKIYSDKETVTYLTQNNINCTQVSLKRFMLSRNANLVIDTVKMGNVDGFENQEIRQLAIQHNIPLLTNLNTVKALLTQMEDQTFITNAI</sequence>
<evidence type="ECO:0000256" key="8">
    <source>
        <dbReference type="ARBA" id="ARBA00022737"/>
    </source>
</evidence>
<dbReference type="InterPro" id="IPR036897">
    <property type="entry name" value="CarbamoylP_synth_lsu_oligo_sf"/>
</dbReference>
<dbReference type="AlphaFoldDB" id="A0A9D2AB69"/>
<dbReference type="GO" id="GO:0004087">
    <property type="term" value="F:carbamoyl-phosphate synthase (ammonia) activity"/>
    <property type="evidence" value="ECO:0007669"/>
    <property type="project" value="UniProtKB-EC"/>
</dbReference>
<evidence type="ECO:0000256" key="1">
    <source>
        <dbReference type="ARBA" id="ARBA00001936"/>
    </source>
</evidence>
<dbReference type="SUPFAM" id="SSF52335">
    <property type="entry name" value="Methylglyoxal synthase-like"/>
    <property type="match status" value="1"/>
</dbReference>
<organism evidence="19 20">
    <name type="scientific">Candidatus Ligilactobacillus excrementigallinarum</name>
    <dbReference type="NCBI Taxonomy" id="2838641"/>
    <lineage>
        <taxon>Bacteria</taxon>
        <taxon>Bacillati</taxon>
        <taxon>Bacillota</taxon>
        <taxon>Bacilli</taxon>
        <taxon>Lactobacillales</taxon>
        <taxon>Lactobacillaceae</taxon>
        <taxon>Ligilactobacillus</taxon>
    </lineage>
</organism>
<feature type="binding site" evidence="16">
    <location>
        <position position="820"/>
    </location>
    <ligand>
        <name>Mg(2+)</name>
        <dbReference type="ChEBI" id="CHEBI:18420"/>
        <label>3</label>
    </ligand>
</feature>
<dbReference type="Pfam" id="PF02787">
    <property type="entry name" value="CPSase_L_D3"/>
    <property type="match status" value="1"/>
</dbReference>
<keyword evidence="8 16" id="KW-0677">Repeat</keyword>
<feature type="binding site" evidence="16">
    <location>
        <position position="169"/>
    </location>
    <ligand>
        <name>ATP</name>
        <dbReference type="ChEBI" id="CHEBI:30616"/>
        <label>1</label>
    </ligand>
</feature>
<dbReference type="HAMAP" id="MF_01210_B">
    <property type="entry name" value="CPSase_L_chain_B"/>
    <property type="match status" value="1"/>
</dbReference>
<keyword evidence="5 16" id="KW-0436">Ligase</keyword>
<feature type="binding site" evidence="16">
    <location>
        <position position="284"/>
    </location>
    <ligand>
        <name>ATP</name>
        <dbReference type="ChEBI" id="CHEBI:30616"/>
        <label>1</label>
    </ligand>
</feature>
<evidence type="ECO:0000313" key="20">
    <source>
        <dbReference type="Proteomes" id="UP000823963"/>
    </source>
</evidence>
<evidence type="ECO:0000256" key="5">
    <source>
        <dbReference type="ARBA" id="ARBA00022598"/>
    </source>
</evidence>
<feature type="binding site" evidence="16">
    <location>
        <position position="300"/>
    </location>
    <ligand>
        <name>Mn(2+)</name>
        <dbReference type="ChEBI" id="CHEBI:29035"/>
        <label>2</label>
    </ligand>
</feature>
<evidence type="ECO:0000259" key="17">
    <source>
        <dbReference type="PROSITE" id="PS50975"/>
    </source>
</evidence>
<dbReference type="Gene3D" id="3.40.50.1380">
    <property type="entry name" value="Methylglyoxal synthase-like domain"/>
    <property type="match status" value="1"/>
</dbReference>
<feature type="binding site" evidence="16">
    <location>
        <position position="820"/>
    </location>
    <ligand>
        <name>ATP</name>
        <dbReference type="ChEBI" id="CHEBI:30616"/>
        <label>2</label>
    </ligand>
</feature>
<protein>
    <recommendedName>
        <fullName evidence="16">Carbamoyl phosphate synthase large chain</fullName>
        <ecNumber evidence="16">6.3.4.16</ecNumber>
        <ecNumber evidence="16">6.3.5.5</ecNumber>
    </recommendedName>
    <alternativeName>
        <fullName evidence="16">Carbamoyl phosphate synthetase ammonia chain</fullName>
    </alternativeName>
</protein>
<evidence type="ECO:0000256" key="14">
    <source>
        <dbReference type="ARBA" id="ARBA00047359"/>
    </source>
</evidence>
<dbReference type="PROSITE" id="PS00867">
    <property type="entry name" value="CPSASE_2"/>
    <property type="match status" value="2"/>
</dbReference>
<dbReference type="EC" id="6.3.4.16" evidence="16"/>
<feature type="binding site" evidence="16">
    <location>
        <position position="243"/>
    </location>
    <ligand>
        <name>ATP</name>
        <dbReference type="ChEBI" id="CHEBI:30616"/>
        <label>1</label>
    </ligand>
</feature>
<feature type="binding site" evidence="16">
    <location>
        <position position="129"/>
    </location>
    <ligand>
        <name>ATP</name>
        <dbReference type="ChEBI" id="CHEBI:30616"/>
        <label>1</label>
    </ligand>
</feature>
<feature type="binding site" evidence="16">
    <location>
        <position position="284"/>
    </location>
    <ligand>
        <name>Mn(2+)</name>
        <dbReference type="ChEBI" id="CHEBI:29035"/>
        <label>1</label>
    </ligand>
</feature>
<feature type="binding site" evidence="16">
    <location>
        <position position="284"/>
    </location>
    <ligand>
        <name>Mg(2+)</name>
        <dbReference type="ChEBI" id="CHEBI:18420"/>
        <label>1</label>
    </ligand>
</feature>
<keyword evidence="12 16" id="KW-0665">Pyrimidine biosynthesis</keyword>
<dbReference type="InterPro" id="IPR005483">
    <property type="entry name" value="CPSase_dom"/>
</dbReference>
<comment type="function">
    <text evidence="16">Large subunit of the glutamine-dependent carbamoyl phosphate synthetase (CPSase). CPSase catalyzes the formation of carbamoyl phosphate from the ammonia moiety of glutamine, carbonate, and phosphate donated by ATP, constituting the first step of 2 biosynthetic pathways, one leading to arginine and/or urea and the other to pyrimidine nucleotides. The large subunit (synthetase) binds the substrates ammonia (free or transferred from glutamine from the small subunit), hydrogencarbonate and ATP and carries out an ATP-coupled ligase reaction, activating hydrogencarbonate by forming carboxy phosphate which reacts with ammonia to form carbamoyl phosphate.</text>
</comment>
<dbReference type="InterPro" id="IPR005480">
    <property type="entry name" value="CPSase_lsu_oligo"/>
</dbReference>
<feature type="binding site" evidence="16">
    <location>
        <position position="834"/>
    </location>
    <ligand>
        <name>Mn(2+)</name>
        <dbReference type="ChEBI" id="CHEBI:29035"/>
        <label>4</label>
    </ligand>
</feature>
<dbReference type="SMART" id="SM01096">
    <property type="entry name" value="CPSase_L_D3"/>
    <property type="match status" value="1"/>
</dbReference>
<feature type="binding site" evidence="16">
    <location>
        <position position="752"/>
    </location>
    <ligand>
        <name>ATP</name>
        <dbReference type="ChEBI" id="CHEBI:30616"/>
        <label>2</label>
    </ligand>
</feature>
<feature type="binding site" evidence="16">
    <location>
        <position position="300"/>
    </location>
    <ligand>
        <name>Mg(2+)</name>
        <dbReference type="ChEBI" id="CHEBI:18420"/>
        <label>2</label>
    </ligand>
</feature>
<feature type="binding site" evidence="16">
    <location>
        <position position="298"/>
    </location>
    <ligand>
        <name>Mn(2+)</name>
        <dbReference type="ChEBI" id="CHEBI:29035"/>
        <label>1</label>
    </ligand>
</feature>
<evidence type="ECO:0000256" key="2">
    <source>
        <dbReference type="ARBA" id="ARBA00005077"/>
    </source>
</evidence>
<dbReference type="Pfam" id="PF02786">
    <property type="entry name" value="CPSase_L_D2"/>
    <property type="match status" value="2"/>
</dbReference>
<accession>A0A9D2AB69</accession>
<dbReference type="Proteomes" id="UP000823963">
    <property type="component" value="Unassembled WGS sequence"/>
</dbReference>
<dbReference type="Gene3D" id="3.40.50.20">
    <property type="match status" value="2"/>
</dbReference>
<dbReference type="PROSITE" id="PS51855">
    <property type="entry name" value="MGS"/>
    <property type="match status" value="1"/>
</dbReference>
<feature type="binding site" evidence="16">
    <location>
        <position position="215"/>
    </location>
    <ligand>
        <name>ATP</name>
        <dbReference type="ChEBI" id="CHEBI:30616"/>
        <label>1</label>
    </ligand>
</feature>